<dbReference type="InterPro" id="IPR001387">
    <property type="entry name" value="Cro/C1-type_HTH"/>
</dbReference>
<evidence type="ECO:0000256" key="3">
    <source>
        <dbReference type="ARBA" id="ARBA00022989"/>
    </source>
</evidence>
<dbReference type="InterPro" id="IPR019109">
    <property type="entry name" value="MamF_MmsF"/>
</dbReference>
<evidence type="ECO:0000256" key="2">
    <source>
        <dbReference type="ARBA" id="ARBA00022692"/>
    </source>
</evidence>
<organism evidence="7 8">
    <name type="scientific">Myroides pelagicus</name>
    <dbReference type="NCBI Taxonomy" id="270914"/>
    <lineage>
        <taxon>Bacteria</taxon>
        <taxon>Pseudomonadati</taxon>
        <taxon>Bacteroidota</taxon>
        <taxon>Flavobacteriia</taxon>
        <taxon>Flavobacteriales</taxon>
        <taxon>Flavobacteriaceae</taxon>
        <taxon>Myroides</taxon>
    </lineage>
</organism>
<evidence type="ECO:0000259" key="6">
    <source>
        <dbReference type="PROSITE" id="PS50943"/>
    </source>
</evidence>
<proteinExistence type="predicted"/>
<evidence type="ECO:0000256" key="4">
    <source>
        <dbReference type="ARBA" id="ARBA00023136"/>
    </source>
</evidence>
<dbReference type="SUPFAM" id="SSF47413">
    <property type="entry name" value="lambda repressor-like DNA-binding domains"/>
    <property type="match status" value="1"/>
</dbReference>
<protein>
    <submittedName>
        <fullName evidence="7">Helix-turn-helix domain-containing protein</fullName>
    </submittedName>
</protein>
<keyword evidence="3 5" id="KW-1133">Transmembrane helix</keyword>
<dbReference type="RefSeq" id="WP_155035593.1">
    <property type="nucleotide sequence ID" value="NZ_JAYMMG010000013.1"/>
</dbReference>
<evidence type="ECO:0000313" key="8">
    <source>
        <dbReference type="Proteomes" id="UP000488936"/>
    </source>
</evidence>
<dbReference type="Pfam" id="PF01381">
    <property type="entry name" value="HTH_3"/>
    <property type="match status" value="1"/>
</dbReference>
<keyword evidence="4 5" id="KW-0472">Membrane</keyword>
<keyword evidence="2 5" id="KW-0812">Transmembrane</keyword>
<evidence type="ECO:0000256" key="1">
    <source>
        <dbReference type="ARBA" id="ARBA00004141"/>
    </source>
</evidence>
<dbReference type="SMART" id="SM00530">
    <property type="entry name" value="HTH_XRE"/>
    <property type="match status" value="1"/>
</dbReference>
<feature type="transmembrane region" description="Helical" evidence="5">
    <location>
        <begin position="75"/>
        <end position="97"/>
    </location>
</feature>
<keyword evidence="8" id="KW-1185">Reference proteome</keyword>
<gene>
    <name evidence="7" type="ORF">GJV77_06615</name>
</gene>
<dbReference type="GO" id="GO:0003677">
    <property type="term" value="F:DNA binding"/>
    <property type="evidence" value="ECO:0007669"/>
    <property type="project" value="InterPro"/>
</dbReference>
<dbReference type="Gene3D" id="1.10.260.40">
    <property type="entry name" value="lambda repressor-like DNA-binding domains"/>
    <property type="match status" value="1"/>
</dbReference>
<evidence type="ECO:0000313" key="7">
    <source>
        <dbReference type="EMBL" id="MTH29595.1"/>
    </source>
</evidence>
<evidence type="ECO:0000256" key="5">
    <source>
        <dbReference type="SAM" id="Phobius"/>
    </source>
</evidence>
<name>A0A7K1GL33_9FLAO</name>
<dbReference type="EMBL" id="WMJY01000011">
    <property type="protein sequence ID" value="MTH29595.1"/>
    <property type="molecule type" value="Genomic_DNA"/>
</dbReference>
<feature type="transmembrane region" description="Helical" evidence="5">
    <location>
        <begin position="144"/>
        <end position="165"/>
    </location>
</feature>
<feature type="domain" description="HTH cro/C1-type" evidence="6">
    <location>
        <begin position="4"/>
        <end position="58"/>
    </location>
</feature>
<reference evidence="7 8" key="1">
    <citation type="journal article" date="2006" name="Int. J. Syst. Evol. Microbiol.">
        <title>Myroides pelagicus sp. nov., isolated from seawater in Thailand.</title>
        <authorList>
            <person name="Yoon J."/>
            <person name="Maneerat S."/>
            <person name="Kawai F."/>
            <person name="Yokota A."/>
        </authorList>
    </citation>
    <scope>NUCLEOTIDE SEQUENCE [LARGE SCALE GENOMIC DNA]</scope>
    <source>
        <strain evidence="7 8">SM1T</strain>
    </source>
</reference>
<dbReference type="PROSITE" id="PS50943">
    <property type="entry name" value="HTH_CROC1"/>
    <property type="match status" value="1"/>
</dbReference>
<dbReference type="InterPro" id="IPR010982">
    <property type="entry name" value="Lambda_DNA-bd_dom_sf"/>
</dbReference>
<feature type="transmembrane region" description="Helical" evidence="5">
    <location>
        <begin position="118"/>
        <end position="138"/>
    </location>
</feature>
<dbReference type="CDD" id="cd00093">
    <property type="entry name" value="HTH_XRE"/>
    <property type="match status" value="1"/>
</dbReference>
<comment type="caution">
    <text evidence="7">The sequence shown here is derived from an EMBL/GenBank/DDBJ whole genome shotgun (WGS) entry which is preliminary data.</text>
</comment>
<dbReference type="Pfam" id="PF09685">
    <property type="entry name" value="MamF_MmsF"/>
    <property type="match status" value="1"/>
</dbReference>
<dbReference type="AlphaFoldDB" id="A0A7K1GL33"/>
<dbReference type="Proteomes" id="UP000488936">
    <property type="component" value="Unassembled WGS sequence"/>
</dbReference>
<sequence>MIKLKELRVQKGYSQEELCERSGISIRTIQRVEKGGSEPRGTTRQLLCQALDIPVEDLHDLAVLPDEKTVDGMSYILVLVGIVVPLGNIIAPLIFWINNRKKSLEILTLGKHVVYNQIIYTLLSIVLVVTYVIGKINHVENMDYLMLTILFLGIVNYGISVYAYFSIEREGNKIFYYPLFKKER</sequence>
<comment type="subcellular location">
    <subcellularLocation>
        <location evidence="1">Membrane</location>
        <topology evidence="1">Multi-pass membrane protein</topology>
    </subcellularLocation>
</comment>
<dbReference type="OrthoDB" id="1357763at2"/>
<accession>A0A7K1GL33</accession>